<comment type="caution">
    <text evidence="3">The sequence shown here is derived from an EMBL/GenBank/DDBJ whole genome shotgun (WGS) entry which is preliminary data.</text>
</comment>
<evidence type="ECO:0000259" key="2">
    <source>
        <dbReference type="PROSITE" id="PS51782"/>
    </source>
</evidence>
<dbReference type="AlphaFoldDB" id="A0A964BQR2"/>
<gene>
    <name evidence="3" type="ORF">I4641_12960</name>
</gene>
<proteinExistence type="predicted"/>
<reference evidence="3" key="1">
    <citation type="journal article" date="2021" name="Antonie Van Leeuwenhoek">
        <title>Draft genome and description of Waterburya agarophytonicola gen. nov. sp. nov. (Pleurocapsales, Cyanobacteria): a seaweed symbiont.</title>
        <authorList>
            <person name="Bonthond G."/>
            <person name="Shalygin S."/>
            <person name="Bayer T."/>
            <person name="Weinberger F."/>
        </authorList>
    </citation>
    <scope>NUCLEOTIDE SEQUENCE</scope>
    <source>
        <strain evidence="3">KI4</strain>
    </source>
</reference>
<dbReference type="SUPFAM" id="SSF51261">
    <property type="entry name" value="Duplicated hybrid motif"/>
    <property type="match status" value="1"/>
</dbReference>
<feature type="domain" description="LysM" evidence="2">
    <location>
        <begin position="171"/>
        <end position="215"/>
    </location>
</feature>
<dbReference type="RefSeq" id="WP_229640954.1">
    <property type="nucleotide sequence ID" value="NZ_JADWDC010000030.1"/>
</dbReference>
<keyword evidence="4" id="KW-1185">Reference proteome</keyword>
<sequence length="488" mass="53915">MPYHNALSLKEKRPNTKSTKSSNNQDRALKVSIPLATATLCLLNPHQKVLATDFNTQTAADKVTFSHSTLDRHHEKHSFHECQHDHDASGLLPRILSLIPVPFKNYFANLSQSQESQIVLNSHGRGGSLVKHLTPIYLSQAENNSEREFLATTKIKTIQPAVNNTFSSKSQTHIVKTGDTINRIAKKYQVSRQDLIALNKIKNSNIIFVNQKLIIPATKQNTVGTEKISLTAINLPQSAGEKAASFSPQSNYVANAKLNSEDIAKFNSNTNASAAISDEDRLARLRKDIEQMRSQYQNQIEQETENNQTESHKNKFNSSPNQVDVATSTNLEKNQDLDSISQEVVALQLPPLPSSEEYLPEAFDGYVWPAQGVLTSGYGWRWGRLHKGIDIAAPVGTPVFAAAAGEVVSAGWNTGGYGYLIELQHLDGSITLYAHNNKILVNQGQKIRQGEQIAEMGNTGFSTGSHLHFEIHSKNKSVVNPLALLSRR</sequence>
<dbReference type="InterPro" id="IPR011055">
    <property type="entry name" value="Dup_hybrid_motif"/>
</dbReference>
<dbReference type="InterPro" id="IPR016047">
    <property type="entry name" value="M23ase_b-sheet_dom"/>
</dbReference>
<dbReference type="Proteomes" id="UP000729733">
    <property type="component" value="Unassembled WGS sequence"/>
</dbReference>
<dbReference type="InterPro" id="IPR050570">
    <property type="entry name" value="Cell_wall_metabolism_enzyme"/>
</dbReference>
<feature type="compositionally biased region" description="Low complexity" evidence="1">
    <location>
        <begin position="300"/>
        <end position="309"/>
    </location>
</feature>
<dbReference type="PANTHER" id="PTHR21666">
    <property type="entry name" value="PEPTIDASE-RELATED"/>
    <property type="match status" value="1"/>
</dbReference>
<dbReference type="PROSITE" id="PS51782">
    <property type="entry name" value="LYSM"/>
    <property type="match status" value="1"/>
</dbReference>
<dbReference type="SMART" id="SM00257">
    <property type="entry name" value="LysM"/>
    <property type="match status" value="1"/>
</dbReference>
<feature type="region of interest" description="Disordered" evidence="1">
    <location>
        <begin position="300"/>
        <end position="323"/>
    </location>
</feature>
<organism evidence="3 4">
    <name type="scientific">Waterburya agarophytonicola KI4</name>
    <dbReference type="NCBI Taxonomy" id="2874699"/>
    <lineage>
        <taxon>Bacteria</taxon>
        <taxon>Bacillati</taxon>
        <taxon>Cyanobacteriota</taxon>
        <taxon>Cyanophyceae</taxon>
        <taxon>Pleurocapsales</taxon>
        <taxon>Hyellaceae</taxon>
        <taxon>Waterburya</taxon>
        <taxon>Waterburya agarophytonicola</taxon>
    </lineage>
</organism>
<feature type="compositionally biased region" description="Polar residues" evidence="1">
    <location>
        <begin position="16"/>
        <end position="26"/>
    </location>
</feature>
<dbReference type="Gene3D" id="3.10.350.10">
    <property type="entry name" value="LysM domain"/>
    <property type="match status" value="1"/>
</dbReference>
<dbReference type="Gene3D" id="2.70.70.10">
    <property type="entry name" value="Glucose Permease (Domain IIA)"/>
    <property type="match status" value="1"/>
</dbReference>
<dbReference type="CDD" id="cd00118">
    <property type="entry name" value="LysM"/>
    <property type="match status" value="1"/>
</dbReference>
<dbReference type="EMBL" id="JADWDC010000030">
    <property type="protein sequence ID" value="MCC0177888.1"/>
    <property type="molecule type" value="Genomic_DNA"/>
</dbReference>
<name>A0A964BQR2_9CYAN</name>
<feature type="region of interest" description="Disordered" evidence="1">
    <location>
        <begin position="1"/>
        <end position="27"/>
    </location>
</feature>
<evidence type="ECO:0000256" key="1">
    <source>
        <dbReference type="SAM" id="MobiDB-lite"/>
    </source>
</evidence>
<dbReference type="SUPFAM" id="SSF54106">
    <property type="entry name" value="LysM domain"/>
    <property type="match status" value="1"/>
</dbReference>
<dbReference type="Pfam" id="PF01551">
    <property type="entry name" value="Peptidase_M23"/>
    <property type="match status" value="1"/>
</dbReference>
<dbReference type="InterPro" id="IPR036779">
    <property type="entry name" value="LysM_dom_sf"/>
</dbReference>
<dbReference type="GO" id="GO:0004222">
    <property type="term" value="F:metalloendopeptidase activity"/>
    <property type="evidence" value="ECO:0007669"/>
    <property type="project" value="TreeGrafter"/>
</dbReference>
<accession>A0A964BQR2</accession>
<protein>
    <submittedName>
        <fullName evidence="3">Peptidoglycan DD-metalloendopeptidase family protein</fullName>
    </submittedName>
</protein>
<dbReference type="Pfam" id="PF01476">
    <property type="entry name" value="LysM"/>
    <property type="match status" value="1"/>
</dbReference>
<dbReference type="InterPro" id="IPR018392">
    <property type="entry name" value="LysM"/>
</dbReference>
<evidence type="ECO:0000313" key="3">
    <source>
        <dbReference type="EMBL" id="MCC0177888.1"/>
    </source>
</evidence>
<dbReference type="CDD" id="cd12797">
    <property type="entry name" value="M23_peptidase"/>
    <property type="match status" value="1"/>
</dbReference>
<dbReference type="PANTHER" id="PTHR21666:SF270">
    <property type="entry name" value="MUREIN HYDROLASE ACTIVATOR ENVC"/>
    <property type="match status" value="1"/>
</dbReference>
<evidence type="ECO:0000313" key="4">
    <source>
        <dbReference type="Proteomes" id="UP000729733"/>
    </source>
</evidence>